<dbReference type="Proteomes" id="UP000324575">
    <property type="component" value="Unassembled WGS sequence"/>
</dbReference>
<dbReference type="InterPro" id="IPR044925">
    <property type="entry name" value="His-Me_finger_sf"/>
</dbReference>
<organism evidence="2 3">
    <name type="scientific">Candidatus Ordinivivax streblomastigis</name>
    <dbReference type="NCBI Taxonomy" id="2540710"/>
    <lineage>
        <taxon>Bacteria</taxon>
        <taxon>Pseudomonadati</taxon>
        <taxon>Bacteroidota</taxon>
        <taxon>Bacteroidia</taxon>
        <taxon>Bacteroidales</taxon>
        <taxon>Candidatus Ordinivivax</taxon>
    </lineage>
</organism>
<evidence type="ECO:0000259" key="1">
    <source>
        <dbReference type="Pfam" id="PF07463"/>
    </source>
</evidence>
<dbReference type="EMBL" id="SNRX01000003">
    <property type="protein sequence ID" value="KAA6303162.1"/>
    <property type="molecule type" value="Genomic_DNA"/>
</dbReference>
<proteinExistence type="predicted"/>
<gene>
    <name evidence="2" type="ORF">EZS26_000765</name>
</gene>
<protein>
    <recommendedName>
        <fullName evidence="1">NUMOD4 domain-containing protein</fullName>
    </recommendedName>
</protein>
<dbReference type="Pfam" id="PF07463">
    <property type="entry name" value="NUMOD4"/>
    <property type="match status" value="1"/>
</dbReference>
<evidence type="ECO:0000313" key="2">
    <source>
        <dbReference type="EMBL" id="KAA6303162.1"/>
    </source>
</evidence>
<dbReference type="AlphaFoldDB" id="A0A5M8P4A4"/>
<dbReference type="InterPro" id="IPR036388">
    <property type="entry name" value="WH-like_DNA-bd_sf"/>
</dbReference>
<evidence type="ECO:0000313" key="3">
    <source>
        <dbReference type="Proteomes" id="UP000324575"/>
    </source>
</evidence>
<dbReference type="InterPro" id="IPR010902">
    <property type="entry name" value="NUMOD4"/>
</dbReference>
<dbReference type="Gene3D" id="1.10.10.10">
    <property type="entry name" value="Winged helix-like DNA-binding domain superfamily/Winged helix DNA-binding domain"/>
    <property type="match status" value="1"/>
</dbReference>
<dbReference type="SUPFAM" id="SSF54060">
    <property type="entry name" value="His-Me finger endonucleases"/>
    <property type="match status" value="1"/>
</dbReference>
<name>A0A5M8P4A4_9BACT</name>
<feature type="domain" description="NUMOD4" evidence="1">
    <location>
        <begin position="3"/>
        <end position="61"/>
    </location>
</feature>
<accession>A0A5M8P4A4</accession>
<reference evidence="2 3" key="1">
    <citation type="submission" date="2019-03" db="EMBL/GenBank/DDBJ databases">
        <title>Single cell metagenomics reveals metabolic interactions within the superorganism composed of flagellate Streblomastix strix and complex community of Bacteroidetes bacteria on its surface.</title>
        <authorList>
            <person name="Treitli S.C."/>
            <person name="Kolisko M."/>
            <person name="Husnik F."/>
            <person name="Keeling P."/>
            <person name="Hampl V."/>
        </authorList>
    </citation>
    <scope>NUCLEOTIDE SEQUENCE [LARGE SCALE GENOMIC DNA]</scope>
    <source>
        <strain evidence="2">St1</strain>
    </source>
</reference>
<comment type="caution">
    <text evidence="2">The sequence shown here is derived from an EMBL/GenBank/DDBJ whole genome shotgun (WGS) entry which is preliminary data.</text>
</comment>
<dbReference type="Gene3D" id="3.90.75.20">
    <property type="match status" value="1"/>
</dbReference>
<dbReference type="GO" id="GO:0016788">
    <property type="term" value="F:hydrolase activity, acting on ester bonds"/>
    <property type="evidence" value="ECO:0007669"/>
    <property type="project" value="InterPro"/>
</dbReference>
<sequence>MEEIFKNIHGYEGLYQVSNFGRVKSCERFVYKGIRGQTQLLQDKILKQSKQKTGYLSVVLYNLGKKQTHFIHRLVAIAFIPNPENLPEVNHKDENKCNNFVDNLDWITSKNNCNFGTRNERIASKVNTKHIFQYELNGKFVKGWESAIQIQRELGFSRQNILCNANGKTKKAYNYIWKYTEFKPETAQISTQI</sequence>
<dbReference type="InterPro" id="IPR003647">
    <property type="entry name" value="Intron_nuc_1_rpt"/>
</dbReference>
<dbReference type="SMART" id="SM00497">
    <property type="entry name" value="IENR1"/>
    <property type="match status" value="1"/>
</dbReference>